<keyword evidence="10" id="KW-1185">Reference proteome</keyword>
<dbReference type="InterPro" id="IPR047215">
    <property type="entry name" value="Galactose_mutarotase-like"/>
</dbReference>
<dbReference type="GeneID" id="92178609"/>
<evidence type="ECO:0000256" key="1">
    <source>
        <dbReference type="ARBA" id="ARBA00005028"/>
    </source>
</evidence>
<dbReference type="GO" id="GO:0030246">
    <property type="term" value="F:carbohydrate binding"/>
    <property type="evidence" value="ECO:0007669"/>
    <property type="project" value="InterPro"/>
</dbReference>
<accession>A0AAW0Z5F5</accession>
<dbReference type="GO" id="GO:0033499">
    <property type="term" value="P:galactose catabolic process via UDP-galactose, Leloir pathway"/>
    <property type="evidence" value="ECO:0007669"/>
    <property type="project" value="TreeGrafter"/>
</dbReference>
<dbReference type="InterPro" id="IPR014718">
    <property type="entry name" value="GH-type_carb-bd"/>
</dbReference>
<comment type="pathway">
    <text evidence="1 5">Carbohydrate metabolism; hexose metabolism.</text>
</comment>
<dbReference type="CDD" id="cd09019">
    <property type="entry name" value="galactose_mutarotase_like"/>
    <property type="match status" value="1"/>
</dbReference>
<dbReference type="InterPro" id="IPR015443">
    <property type="entry name" value="Aldose_1-epimerase"/>
</dbReference>
<feature type="binding site" evidence="7">
    <location>
        <position position="245"/>
    </location>
    <ligand>
        <name>beta-D-galactose</name>
        <dbReference type="ChEBI" id="CHEBI:27667"/>
    </ligand>
</feature>
<dbReference type="NCBIfam" id="NF008277">
    <property type="entry name" value="PRK11055.1"/>
    <property type="match status" value="1"/>
</dbReference>
<dbReference type="EMBL" id="JBCAWK010000002">
    <property type="protein sequence ID" value="KAK8866199.1"/>
    <property type="molecule type" value="Genomic_DNA"/>
</dbReference>
<dbReference type="SUPFAM" id="SSF74650">
    <property type="entry name" value="Galactose mutarotase-like"/>
    <property type="match status" value="1"/>
</dbReference>
<keyword evidence="3 5" id="KW-0413">Isomerase</keyword>
<evidence type="ECO:0000256" key="6">
    <source>
        <dbReference type="PIRSR" id="PIRSR005096-1"/>
    </source>
</evidence>
<dbReference type="Gene3D" id="2.70.98.10">
    <property type="match status" value="1"/>
</dbReference>
<comment type="catalytic activity">
    <reaction evidence="5">
        <text>alpha-D-glucose = beta-D-glucose</text>
        <dbReference type="Rhea" id="RHEA:10264"/>
        <dbReference type="ChEBI" id="CHEBI:15903"/>
        <dbReference type="ChEBI" id="CHEBI:17925"/>
        <dbReference type="EC" id="5.1.3.3"/>
    </reaction>
</comment>
<dbReference type="Pfam" id="PF01263">
    <property type="entry name" value="Aldose_epim"/>
    <property type="match status" value="1"/>
</dbReference>
<feature type="binding site" evidence="8">
    <location>
        <begin position="177"/>
        <end position="179"/>
    </location>
    <ligand>
        <name>beta-D-galactose</name>
        <dbReference type="ChEBI" id="CHEBI:27667"/>
    </ligand>
</feature>
<dbReference type="AlphaFoldDB" id="A0AAW0Z5F5"/>
<gene>
    <name evidence="9" type="ORF">IAR55_001350</name>
</gene>
<evidence type="ECO:0000256" key="2">
    <source>
        <dbReference type="ARBA" id="ARBA00006206"/>
    </source>
</evidence>
<evidence type="ECO:0000256" key="7">
    <source>
        <dbReference type="PIRSR" id="PIRSR005096-2"/>
    </source>
</evidence>
<dbReference type="PANTHER" id="PTHR10091:SF0">
    <property type="entry name" value="GALACTOSE MUTAROTASE"/>
    <property type="match status" value="1"/>
</dbReference>
<evidence type="ECO:0000313" key="9">
    <source>
        <dbReference type="EMBL" id="KAK8866199.1"/>
    </source>
</evidence>
<comment type="caution">
    <text evidence="9">The sequence shown here is derived from an EMBL/GenBank/DDBJ whole genome shotgun (WGS) entry which is preliminary data.</text>
</comment>
<protein>
    <recommendedName>
        <fullName evidence="5">Aldose 1-epimerase</fullName>
        <ecNumber evidence="5">5.1.3.3</ecNumber>
    </recommendedName>
</protein>
<evidence type="ECO:0000313" key="10">
    <source>
        <dbReference type="Proteomes" id="UP001388673"/>
    </source>
</evidence>
<evidence type="ECO:0000256" key="5">
    <source>
        <dbReference type="PIRNR" id="PIRNR005096"/>
    </source>
</evidence>
<feature type="binding site" evidence="8">
    <location>
        <begin position="79"/>
        <end position="80"/>
    </location>
    <ligand>
        <name>beta-D-galactose</name>
        <dbReference type="ChEBI" id="CHEBI:27667"/>
    </ligand>
</feature>
<feature type="active site" description="Proton acceptor" evidence="6">
    <location>
        <position position="303"/>
    </location>
</feature>
<keyword evidence="4 5" id="KW-0119">Carbohydrate metabolism</keyword>
<dbReference type="PIRSF" id="PIRSF005096">
    <property type="entry name" value="GALM"/>
    <property type="match status" value="1"/>
</dbReference>
<evidence type="ECO:0000256" key="3">
    <source>
        <dbReference type="ARBA" id="ARBA00023235"/>
    </source>
</evidence>
<dbReference type="PANTHER" id="PTHR10091">
    <property type="entry name" value="ALDOSE-1-EPIMERASE"/>
    <property type="match status" value="1"/>
</dbReference>
<dbReference type="RefSeq" id="XP_066805678.1">
    <property type="nucleotide sequence ID" value="XM_066944477.1"/>
</dbReference>
<organism evidence="9 10">
    <name type="scientific">Kwoniella newhampshirensis</name>
    <dbReference type="NCBI Taxonomy" id="1651941"/>
    <lineage>
        <taxon>Eukaryota</taxon>
        <taxon>Fungi</taxon>
        <taxon>Dikarya</taxon>
        <taxon>Basidiomycota</taxon>
        <taxon>Agaricomycotina</taxon>
        <taxon>Tremellomycetes</taxon>
        <taxon>Tremellales</taxon>
        <taxon>Cryptococcaceae</taxon>
        <taxon>Kwoniella</taxon>
    </lineage>
</organism>
<evidence type="ECO:0000256" key="4">
    <source>
        <dbReference type="ARBA" id="ARBA00023277"/>
    </source>
</evidence>
<reference evidence="9 10" key="1">
    <citation type="journal article" date="2024" name="bioRxiv">
        <title>Comparative genomics of Cryptococcus and Kwoniella reveals pathogenesis evolution and contrasting karyotype dynamics via intercentromeric recombination or chromosome fusion.</title>
        <authorList>
            <person name="Coelho M.A."/>
            <person name="David-Palma M."/>
            <person name="Shea T."/>
            <person name="Bowers K."/>
            <person name="McGinley-Smith S."/>
            <person name="Mohammad A.W."/>
            <person name="Gnirke A."/>
            <person name="Yurkov A.M."/>
            <person name="Nowrousian M."/>
            <person name="Sun S."/>
            <person name="Cuomo C.A."/>
            <person name="Heitman J."/>
        </authorList>
    </citation>
    <scope>NUCLEOTIDE SEQUENCE [LARGE SCALE GENOMIC DNA]</scope>
    <source>
        <strain evidence="9 10">CBS 13917</strain>
    </source>
</reference>
<dbReference type="GO" id="GO:0004034">
    <property type="term" value="F:aldose 1-epimerase activity"/>
    <property type="evidence" value="ECO:0007669"/>
    <property type="project" value="UniProtKB-EC"/>
</dbReference>
<sequence length="338" mass="37412">MSTSSTVIGSYEGEDVYQVRLRSDGGIEAGIVTFGAALRDLQVVAPEGKRHVVLGYPSFEDQLTNKAWHFGAVPGRVANRIAHGQFTLEGAQYQINLNENDRHVCHGGTSGFGVRNWTIKEQSPNTVTLTLRSADGDQGFPGNLLAQVTYALTDDSTLQIDWSATTDQSTIVNLTTHAYFNLDGTSGQDTTKHILQFDADHYTPVDESLIPTGELKSVENTPFDFRQPRPIGDSYHYDHNIVLRDLTGEVKRAATLMSSQSDLKMELWTDQPGVQFFDGKPLDVEQPGHDGMRISSRAGICLEPQVHPDAINQKNFPNTVLKPGETYRHHSELRFSQV</sequence>
<dbReference type="InterPro" id="IPR011013">
    <property type="entry name" value="Gal_mutarotase_sf_dom"/>
</dbReference>
<dbReference type="Proteomes" id="UP001388673">
    <property type="component" value="Unassembled WGS sequence"/>
</dbReference>
<dbReference type="EC" id="5.1.3.3" evidence="5"/>
<comment type="similarity">
    <text evidence="2 5">Belongs to the aldose epimerase family.</text>
</comment>
<proteinExistence type="inferred from homology"/>
<evidence type="ECO:0000256" key="8">
    <source>
        <dbReference type="PIRSR" id="PIRSR005096-3"/>
    </source>
</evidence>
<name>A0AAW0Z5F5_9TREE</name>
<feature type="active site" description="Proton donor" evidence="6">
    <location>
        <position position="177"/>
    </location>
</feature>
<dbReference type="GO" id="GO:0006006">
    <property type="term" value="P:glucose metabolic process"/>
    <property type="evidence" value="ECO:0007669"/>
    <property type="project" value="TreeGrafter"/>
</dbReference>
<dbReference type="KEGG" id="kne:92178609"/>
<dbReference type="InterPro" id="IPR008183">
    <property type="entry name" value="Aldose_1/G6P_1-epimerase"/>
</dbReference>